<keyword evidence="8" id="KW-1185">Reference proteome</keyword>
<dbReference type="EMBL" id="JBBUTI010000008">
    <property type="protein sequence ID" value="MEK8047345.1"/>
    <property type="molecule type" value="Genomic_DNA"/>
</dbReference>
<dbReference type="RefSeq" id="WP_341399646.1">
    <property type="nucleotide sequence ID" value="NZ_JBBUTI010000008.1"/>
</dbReference>
<evidence type="ECO:0000256" key="5">
    <source>
        <dbReference type="SAM" id="SignalP"/>
    </source>
</evidence>
<evidence type="ECO:0000259" key="6">
    <source>
        <dbReference type="Pfam" id="PF13458"/>
    </source>
</evidence>
<dbReference type="PROSITE" id="PS51318">
    <property type="entry name" value="TAT"/>
    <property type="match status" value="1"/>
</dbReference>
<dbReference type="Pfam" id="PF13458">
    <property type="entry name" value="Peripla_BP_6"/>
    <property type="match status" value="1"/>
</dbReference>
<dbReference type="Gene3D" id="3.40.50.2300">
    <property type="match status" value="2"/>
</dbReference>
<accession>A0ABU9C7X5</accession>
<gene>
    <name evidence="7" type="ORF">AACH00_13370</name>
</gene>
<evidence type="ECO:0000313" key="7">
    <source>
        <dbReference type="EMBL" id="MEK8047345.1"/>
    </source>
</evidence>
<dbReference type="PRINTS" id="PR00337">
    <property type="entry name" value="LEUILEVALBP"/>
</dbReference>
<dbReference type="PANTHER" id="PTHR47235:SF1">
    <property type="entry name" value="BLR6548 PROTEIN"/>
    <property type="match status" value="1"/>
</dbReference>
<feature type="chain" id="PRO_5045531090" evidence="5">
    <location>
        <begin position="34"/>
        <end position="402"/>
    </location>
</feature>
<dbReference type="SUPFAM" id="SSF53822">
    <property type="entry name" value="Periplasmic binding protein-like I"/>
    <property type="match status" value="1"/>
</dbReference>
<reference evidence="7 8" key="1">
    <citation type="submission" date="2024-04" db="EMBL/GenBank/DDBJ databases">
        <title>Novel species of the genus Ideonella isolated from streams.</title>
        <authorList>
            <person name="Lu H."/>
        </authorList>
    </citation>
    <scope>NUCLEOTIDE SEQUENCE [LARGE SCALE GENOMIC DNA]</scope>
    <source>
        <strain evidence="7 8">LYT19W</strain>
    </source>
</reference>
<keyword evidence="3 5" id="KW-0732">Signal</keyword>
<sequence length="402" mass="43250">MTAPSPTRRRYLQLTGGAAVGLAASTPWQMALAQPASPSIPAPAANPTAGITPTQILLGQTISLENAKNDYAVAIRQGIEAAVQQINATGGVAGRRLQIKVMDDHAKPAEAEANARQLVADGVFALFGPIEGGPSTAVMGVANDTGVPLFGPMAGSPGLRRPLQSLVFPVRAEHREEFRALLNHGASLGMRRVGFLQADSDTGRQHLDNVRRIAGPLGMEVRLPMPFKGDITDAGLQAFVQQLGDKQVELVFNHGSAGVYERLIRLSRQAGLNTSFWGINSGSAQLAKHLGPLANGMVFAQVMHSPWERKTALTRAYQDAFRALFRDQDFSYGSLEGYVTTRALAEALRRCGRDLSRPRWLAAMKDAQLDIDGFKVSWPAAEHAGSTFVDTAIVTRDGRFRH</sequence>
<dbReference type="InterPro" id="IPR006311">
    <property type="entry name" value="TAT_signal"/>
</dbReference>
<comment type="similarity">
    <text evidence="1">Belongs to the leucine-binding protein family.</text>
</comment>
<dbReference type="InterPro" id="IPR028081">
    <property type="entry name" value="Leu-bd"/>
</dbReference>
<feature type="signal peptide" evidence="5">
    <location>
        <begin position="1"/>
        <end position="33"/>
    </location>
</feature>
<dbReference type="InterPro" id="IPR000709">
    <property type="entry name" value="Leu_Ile_Val-bd"/>
</dbReference>
<dbReference type="CDD" id="cd06326">
    <property type="entry name" value="PBP1_ABC_ligand_binding-like"/>
    <property type="match status" value="1"/>
</dbReference>
<evidence type="ECO:0000256" key="1">
    <source>
        <dbReference type="ARBA" id="ARBA00010062"/>
    </source>
</evidence>
<keyword evidence="4" id="KW-0029">Amino-acid transport</keyword>
<evidence type="ECO:0000256" key="4">
    <source>
        <dbReference type="ARBA" id="ARBA00022970"/>
    </source>
</evidence>
<name>A0ABU9C7X5_9BURK</name>
<evidence type="ECO:0000313" key="8">
    <source>
        <dbReference type="Proteomes" id="UP001379945"/>
    </source>
</evidence>
<comment type="caution">
    <text evidence="7">The sequence shown here is derived from an EMBL/GenBank/DDBJ whole genome shotgun (WGS) entry which is preliminary data.</text>
</comment>
<evidence type="ECO:0000256" key="3">
    <source>
        <dbReference type="ARBA" id="ARBA00022729"/>
    </source>
</evidence>
<feature type="domain" description="Leucine-binding protein" evidence="6">
    <location>
        <begin position="72"/>
        <end position="375"/>
    </location>
</feature>
<proteinExistence type="inferred from homology"/>
<evidence type="ECO:0000256" key="2">
    <source>
        <dbReference type="ARBA" id="ARBA00022448"/>
    </source>
</evidence>
<protein>
    <submittedName>
        <fullName evidence="7">ABC transporter substrate-binding protein</fullName>
    </submittedName>
</protein>
<dbReference type="InterPro" id="IPR028082">
    <property type="entry name" value="Peripla_BP_I"/>
</dbReference>
<keyword evidence="2" id="KW-0813">Transport</keyword>
<dbReference type="PANTHER" id="PTHR47235">
    <property type="entry name" value="BLR6548 PROTEIN"/>
    <property type="match status" value="1"/>
</dbReference>
<organism evidence="7 8">
    <name type="scientific">Ideonella margarita</name>
    <dbReference type="NCBI Taxonomy" id="2984191"/>
    <lineage>
        <taxon>Bacteria</taxon>
        <taxon>Pseudomonadati</taxon>
        <taxon>Pseudomonadota</taxon>
        <taxon>Betaproteobacteria</taxon>
        <taxon>Burkholderiales</taxon>
        <taxon>Sphaerotilaceae</taxon>
        <taxon>Ideonella</taxon>
    </lineage>
</organism>
<dbReference type="Proteomes" id="UP001379945">
    <property type="component" value="Unassembled WGS sequence"/>
</dbReference>